<dbReference type="EMBL" id="JACGCM010001215">
    <property type="protein sequence ID" value="KAF6158886.1"/>
    <property type="molecule type" value="Genomic_DNA"/>
</dbReference>
<dbReference type="InterPro" id="IPR048354">
    <property type="entry name" value="TOD1_MUCI70_glycTrfase_dom"/>
</dbReference>
<evidence type="ECO:0000313" key="2">
    <source>
        <dbReference type="EMBL" id="KAF6158886.1"/>
    </source>
</evidence>
<dbReference type="Pfam" id="PF04765">
    <property type="entry name" value="TOD1_MUCI70"/>
    <property type="match status" value="1"/>
</dbReference>
<dbReference type="AlphaFoldDB" id="A0A7J7MVJ4"/>
<keyword evidence="3" id="KW-1185">Reference proteome</keyword>
<dbReference type="PANTHER" id="PTHR12956">
    <property type="entry name" value="ALKALINE CERAMIDASE-RELATED"/>
    <property type="match status" value="1"/>
</dbReference>
<proteinExistence type="predicted"/>
<gene>
    <name evidence="2" type="ORF">GIB67_012303</name>
</gene>
<dbReference type="Proteomes" id="UP000541444">
    <property type="component" value="Unassembled WGS sequence"/>
</dbReference>
<dbReference type="OrthoDB" id="1905162at2759"/>
<sequence length="110" mass="13121">MNNLFSCLWFSEVNLLTRRDQVSFGYLVNRLKYLFSFFLFPNCEYYFLFVLPRHTREHSFPVEWMKMLEKFRDNTTGLKETRGGLGFWIPYPGDLKTIVLPPVTRASPAR</sequence>
<feature type="domain" description="TOD1/MUCI70 glycosyltransferase-like" evidence="1">
    <location>
        <begin position="1"/>
        <end position="54"/>
    </location>
</feature>
<comment type="caution">
    <text evidence="2">The sequence shown here is derived from an EMBL/GenBank/DDBJ whole genome shotgun (WGS) entry which is preliminary data.</text>
</comment>
<reference evidence="2 3" key="1">
    <citation type="journal article" date="2020" name="IScience">
        <title>Genome Sequencing of the Endangered Kingdonia uniflora (Circaeasteraceae, Ranunculales) Reveals Potential Mechanisms of Evolutionary Specialization.</title>
        <authorList>
            <person name="Sun Y."/>
            <person name="Deng T."/>
            <person name="Zhang A."/>
            <person name="Moore M.J."/>
            <person name="Landis J.B."/>
            <person name="Lin N."/>
            <person name="Zhang H."/>
            <person name="Zhang X."/>
            <person name="Huang J."/>
            <person name="Zhang X."/>
            <person name="Sun H."/>
            <person name="Wang H."/>
        </authorList>
    </citation>
    <scope>NUCLEOTIDE SEQUENCE [LARGE SCALE GENOMIC DNA]</scope>
    <source>
        <strain evidence="2">TB1705</strain>
        <tissue evidence="2">Leaf</tissue>
    </source>
</reference>
<organism evidence="2 3">
    <name type="scientific">Kingdonia uniflora</name>
    <dbReference type="NCBI Taxonomy" id="39325"/>
    <lineage>
        <taxon>Eukaryota</taxon>
        <taxon>Viridiplantae</taxon>
        <taxon>Streptophyta</taxon>
        <taxon>Embryophyta</taxon>
        <taxon>Tracheophyta</taxon>
        <taxon>Spermatophyta</taxon>
        <taxon>Magnoliopsida</taxon>
        <taxon>Ranunculales</taxon>
        <taxon>Circaeasteraceae</taxon>
        <taxon>Kingdonia</taxon>
    </lineage>
</organism>
<evidence type="ECO:0000259" key="1">
    <source>
        <dbReference type="Pfam" id="PF04765"/>
    </source>
</evidence>
<dbReference type="PANTHER" id="PTHR12956:SF22">
    <property type="entry name" value="OS06G0724300 PROTEIN"/>
    <property type="match status" value="1"/>
</dbReference>
<protein>
    <recommendedName>
        <fullName evidence="1">TOD1/MUCI70 glycosyltransferase-like domain-containing protein</fullName>
    </recommendedName>
</protein>
<evidence type="ECO:0000313" key="3">
    <source>
        <dbReference type="Proteomes" id="UP000541444"/>
    </source>
</evidence>
<dbReference type="InterPro" id="IPR006852">
    <property type="entry name" value="TOD1_MUCI70"/>
</dbReference>
<accession>A0A7J7MVJ4</accession>
<name>A0A7J7MVJ4_9MAGN</name>